<dbReference type="SMR" id="A0A445BT02"/>
<dbReference type="PROSITE" id="PS51999">
    <property type="entry name" value="ZF_GRF"/>
    <property type="match status" value="1"/>
</dbReference>
<keyword evidence="3" id="KW-0862">Zinc</keyword>
<name>A0A445BT02_ARAHY</name>
<keyword evidence="8" id="KW-1185">Reference proteome</keyword>
<dbReference type="Pfam" id="PF06839">
    <property type="entry name" value="Zn_ribbon_GRF"/>
    <property type="match status" value="1"/>
</dbReference>
<keyword evidence="5" id="KW-0812">Transmembrane</keyword>
<gene>
    <name evidence="7" type="ORF">Ahy_A08g038235</name>
</gene>
<dbReference type="GO" id="GO:0008270">
    <property type="term" value="F:zinc ion binding"/>
    <property type="evidence" value="ECO:0007669"/>
    <property type="project" value="UniProtKB-KW"/>
</dbReference>
<keyword evidence="1" id="KW-0479">Metal-binding</keyword>
<feature type="transmembrane region" description="Helical" evidence="5">
    <location>
        <begin position="137"/>
        <end position="155"/>
    </location>
</feature>
<evidence type="ECO:0000313" key="8">
    <source>
        <dbReference type="Proteomes" id="UP000289738"/>
    </source>
</evidence>
<evidence type="ECO:0000259" key="6">
    <source>
        <dbReference type="PROSITE" id="PS51999"/>
    </source>
</evidence>
<dbReference type="InterPro" id="IPR010666">
    <property type="entry name" value="Znf_GRF"/>
</dbReference>
<evidence type="ECO:0000313" key="7">
    <source>
        <dbReference type="EMBL" id="RYR41807.1"/>
    </source>
</evidence>
<feature type="domain" description="GRF-type" evidence="6">
    <location>
        <begin position="19"/>
        <end position="61"/>
    </location>
</feature>
<organism evidence="7 8">
    <name type="scientific">Arachis hypogaea</name>
    <name type="common">Peanut</name>
    <dbReference type="NCBI Taxonomy" id="3818"/>
    <lineage>
        <taxon>Eukaryota</taxon>
        <taxon>Viridiplantae</taxon>
        <taxon>Streptophyta</taxon>
        <taxon>Embryophyta</taxon>
        <taxon>Tracheophyta</taxon>
        <taxon>Spermatophyta</taxon>
        <taxon>Magnoliopsida</taxon>
        <taxon>eudicotyledons</taxon>
        <taxon>Gunneridae</taxon>
        <taxon>Pentapetalae</taxon>
        <taxon>rosids</taxon>
        <taxon>fabids</taxon>
        <taxon>Fabales</taxon>
        <taxon>Fabaceae</taxon>
        <taxon>Papilionoideae</taxon>
        <taxon>50 kb inversion clade</taxon>
        <taxon>dalbergioids sensu lato</taxon>
        <taxon>Dalbergieae</taxon>
        <taxon>Pterocarpus clade</taxon>
        <taxon>Arachis</taxon>
    </lineage>
</organism>
<dbReference type="EMBL" id="SDMP01000008">
    <property type="protein sequence ID" value="RYR41807.1"/>
    <property type="molecule type" value="Genomic_DNA"/>
</dbReference>
<evidence type="ECO:0000256" key="1">
    <source>
        <dbReference type="ARBA" id="ARBA00022723"/>
    </source>
</evidence>
<dbReference type="Proteomes" id="UP000289738">
    <property type="component" value="Chromosome A08"/>
</dbReference>
<dbReference type="AlphaFoldDB" id="A0A445BT02"/>
<reference evidence="7 8" key="1">
    <citation type="submission" date="2019-01" db="EMBL/GenBank/DDBJ databases">
        <title>Sequencing of cultivated peanut Arachis hypogaea provides insights into genome evolution and oil improvement.</title>
        <authorList>
            <person name="Chen X."/>
        </authorList>
    </citation>
    <scope>NUCLEOTIDE SEQUENCE [LARGE SCALE GENOMIC DNA]</scope>
    <source>
        <strain evidence="8">cv. Fuhuasheng</strain>
        <tissue evidence="7">Leaves</tissue>
    </source>
</reference>
<evidence type="ECO:0000256" key="4">
    <source>
        <dbReference type="PROSITE-ProRule" id="PRU01343"/>
    </source>
</evidence>
<evidence type="ECO:0000256" key="3">
    <source>
        <dbReference type="ARBA" id="ARBA00022833"/>
    </source>
</evidence>
<keyword evidence="5" id="KW-0472">Membrane</keyword>
<accession>A0A445BT02</accession>
<dbReference type="Gramene" id="arahy.Tifrunner.gnm2.ann2.Ah08g135600.1">
    <property type="protein sequence ID" value="arahy.Tifrunner.gnm2.ann2.Ah08g135600.1-CDS-1"/>
    <property type="gene ID" value="arahy.Tifrunner.gnm2.ann2.Ah08g135600"/>
</dbReference>
<proteinExistence type="predicted"/>
<keyword evidence="5" id="KW-1133">Transmembrane helix</keyword>
<evidence type="ECO:0000256" key="2">
    <source>
        <dbReference type="ARBA" id="ARBA00022771"/>
    </source>
</evidence>
<evidence type="ECO:0000256" key="5">
    <source>
        <dbReference type="SAM" id="Phobius"/>
    </source>
</evidence>
<keyword evidence="2 4" id="KW-0863">Zinc-finger</keyword>
<protein>
    <recommendedName>
        <fullName evidence="6">GRF-type domain-containing protein</fullName>
    </recommendedName>
</protein>
<comment type="caution">
    <text evidence="7">The sequence shown here is derived from an EMBL/GenBank/DDBJ whole genome shotgun (WGS) entry which is preliminary data.</text>
</comment>
<sequence>MQGSSSISSSSVDAPTPRCHCGVRSPIRTAWKCDYTGRKFYGCSRYGTSMRCSFFQWYDPEPLACYSDVIHKLLETNEGIRSENMELKKGRHELLDELCHFQQCVHETTSELEAAVAASMTMEDNMRASVAMTRRRGVVIIALMSVIVLLVFFPIKVAS</sequence>
<dbReference type="PANTHER" id="PTHR33248">
    <property type="entry name" value="ZINC ION-BINDING PROTEIN"/>
    <property type="match status" value="1"/>
</dbReference>